<organism evidence="9 10">
    <name type="scientific">Clytia hemisphaerica</name>
    <dbReference type="NCBI Taxonomy" id="252671"/>
    <lineage>
        <taxon>Eukaryota</taxon>
        <taxon>Metazoa</taxon>
        <taxon>Cnidaria</taxon>
        <taxon>Hydrozoa</taxon>
        <taxon>Hydroidolina</taxon>
        <taxon>Leptothecata</taxon>
        <taxon>Obeliida</taxon>
        <taxon>Clytiidae</taxon>
        <taxon>Clytia</taxon>
    </lineage>
</organism>
<dbReference type="InterPro" id="IPR000917">
    <property type="entry name" value="Sulfatase_N"/>
</dbReference>
<keyword evidence="6" id="KW-0175">Coiled coil</keyword>
<feature type="domain" description="Sulfatase N-terminal" evidence="8">
    <location>
        <begin position="150"/>
        <end position="304"/>
    </location>
</feature>
<comment type="similarity">
    <text evidence="2">Belongs to the sulfatase family.</text>
</comment>
<sequence>MMISGCKTCIQMRTLVFTLICLINFCLGDFQDVKKPPHPHIIFVTLRDMGWDDVSFHGNPEIPTPNIDRIANHGVILQQYYTTPYCEDSVTAFKTGKLPIHYRRPKTAEEYNSRSQPYDLWNYLDIQSYVIREIGNIDCEDTNVPFYPWEVIQKAEDVLKQHDQIYPLYLQVNFPQLHADYPEQVPEEYRDRAKNIPFEARKIYAGMIMQLDRAVGHLIRILYDTGILHNAILFFTTITGGTKGNNFYTWPSTYPFRGSNGTVWEGGTRAIGFVYSNRIQRRGRVSYGLMHITDWLPTIFRLAGGNPEHVVETDGMDIWDSINSDDYSPRMEILYGIYGNISAVRVGDFKLIQGESYVPFSQRPMAKGEMKNLVRPYTIWDSELECANYPDAIGCWPDIAPCLFNVRFDPCENNNVAYFMPQTVEALAYSLKKYQDGDIYRSRRDVSEQLEVDSEKYREILKRLRRSAEELNVKDIRK</sequence>
<feature type="signal peptide" evidence="7">
    <location>
        <begin position="1"/>
        <end position="28"/>
    </location>
</feature>
<dbReference type="Gene3D" id="3.30.1120.10">
    <property type="match status" value="1"/>
</dbReference>
<keyword evidence="3" id="KW-0479">Metal-binding</keyword>
<dbReference type="GO" id="GO:0008484">
    <property type="term" value="F:sulfuric ester hydrolase activity"/>
    <property type="evidence" value="ECO:0007669"/>
    <property type="project" value="InterPro"/>
</dbReference>
<feature type="chain" id="PRO_5029878856" description="Sulfatase N-terminal domain-containing protein" evidence="7">
    <location>
        <begin position="29"/>
        <end position="478"/>
    </location>
</feature>
<dbReference type="Gene3D" id="3.40.720.10">
    <property type="entry name" value="Alkaline Phosphatase, subunit A"/>
    <property type="match status" value="2"/>
</dbReference>
<dbReference type="AlphaFoldDB" id="A0A7M5XJD2"/>
<name>A0A7M5XJD2_9CNID</name>
<comment type="cofactor">
    <cofactor evidence="1">
        <name>Ca(2+)</name>
        <dbReference type="ChEBI" id="CHEBI:29108"/>
    </cofactor>
</comment>
<reference evidence="9" key="1">
    <citation type="submission" date="2021-01" db="UniProtKB">
        <authorList>
            <consortium name="EnsemblMetazoa"/>
        </authorList>
    </citation>
    <scope>IDENTIFICATION</scope>
</reference>
<keyword evidence="10" id="KW-1185">Reference proteome</keyword>
<accession>A0A7M5XJD2</accession>
<evidence type="ECO:0000256" key="2">
    <source>
        <dbReference type="ARBA" id="ARBA00008779"/>
    </source>
</evidence>
<protein>
    <recommendedName>
        <fullName evidence="8">Sulfatase N-terminal domain-containing protein</fullName>
    </recommendedName>
</protein>
<evidence type="ECO:0000256" key="7">
    <source>
        <dbReference type="SAM" id="SignalP"/>
    </source>
</evidence>
<keyword evidence="4" id="KW-0106">Calcium</keyword>
<evidence type="ECO:0000256" key="3">
    <source>
        <dbReference type="ARBA" id="ARBA00022723"/>
    </source>
</evidence>
<evidence type="ECO:0000256" key="6">
    <source>
        <dbReference type="SAM" id="Coils"/>
    </source>
</evidence>
<dbReference type="PANTHER" id="PTHR10342">
    <property type="entry name" value="ARYLSULFATASE"/>
    <property type="match status" value="1"/>
</dbReference>
<dbReference type="PANTHER" id="PTHR10342:SF274">
    <property type="entry name" value="ARYLSULFATASE B"/>
    <property type="match status" value="1"/>
</dbReference>
<feature type="coiled-coil region" evidence="6">
    <location>
        <begin position="447"/>
        <end position="474"/>
    </location>
</feature>
<evidence type="ECO:0000256" key="5">
    <source>
        <dbReference type="ARBA" id="ARBA00023180"/>
    </source>
</evidence>
<evidence type="ECO:0000256" key="4">
    <source>
        <dbReference type="ARBA" id="ARBA00022837"/>
    </source>
</evidence>
<evidence type="ECO:0000259" key="8">
    <source>
        <dbReference type="Pfam" id="PF00884"/>
    </source>
</evidence>
<feature type="domain" description="Sulfatase N-terminal" evidence="8">
    <location>
        <begin position="39"/>
        <end position="103"/>
    </location>
</feature>
<dbReference type="EnsemblMetazoa" id="CLYHEMT023920.1">
    <property type="protein sequence ID" value="CLYHEMP023920.1"/>
    <property type="gene ID" value="CLYHEMG023920"/>
</dbReference>
<evidence type="ECO:0000256" key="1">
    <source>
        <dbReference type="ARBA" id="ARBA00001913"/>
    </source>
</evidence>
<keyword evidence="5" id="KW-0325">Glycoprotein</keyword>
<dbReference type="OrthoDB" id="103349at2759"/>
<dbReference type="GeneID" id="136823750"/>
<proteinExistence type="inferred from homology"/>
<evidence type="ECO:0000313" key="9">
    <source>
        <dbReference type="EnsemblMetazoa" id="CLYHEMP023920.1"/>
    </source>
</evidence>
<dbReference type="Pfam" id="PF00884">
    <property type="entry name" value="Sulfatase"/>
    <property type="match status" value="2"/>
</dbReference>
<dbReference type="InterPro" id="IPR017850">
    <property type="entry name" value="Alkaline_phosphatase_core_sf"/>
</dbReference>
<keyword evidence="7" id="KW-0732">Signal</keyword>
<dbReference type="RefSeq" id="XP_066936022.1">
    <property type="nucleotide sequence ID" value="XM_067079921.1"/>
</dbReference>
<evidence type="ECO:0000313" key="10">
    <source>
        <dbReference type="Proteomes" id="UP000594262"/>
    </source>
</evidence>
<dbReference type="GO" id="GO:0046872">
    <property type="term" value="F:metal ion binding"/>
    <property type="evidence" value="ECO:0007669"/>
    <property type="project" value="UniProtKB-KW"/>
</dbReference>
<dbReference type="SUPFAM" id="SSF53649">
    <property type="entry name" value="Alkaline phosphatase-like"/>
    <property type="match status" value="1"/>
</dbReference>
<dbReference type="Proteomes" id="UP000594262">
    <property type="component" value="Unplaced"/>
</dbReference>
<dbReference type="InterPro" id="IPR047115">
    <property type="entry name" value="ARSB"/>
</dbReference>